<name>Q2S801_HAHCH</name>
<dbReference type="Proteomes" id="UP000000238">
    <property type="component" value="Chromosome"/>
</dbReference>
<dbReference type="OrthoDB" id="163792at2"/>
<sequence length="90" mass="10173">MTVAEIQSNSKGWLFYVKSSFVIALAAVGAGIFFMPVDLLIKGYFSISTLFLISSTITLSKTMRDEHESHRLIHKINEAKTNQMLRDYAE</sequence>
<dbReference type="PANTHER" id="PTHR37290">
    <property type="entry name" value="INNER MEMBRANE PROTEIN YIAA-RELATED"/>
    <property type="match status" value="1"/>
</dbReference>
<dbReference type="InterPro" id="IPR038972">
    <property type="entry name" value="YiaA-like"/>
</dbReference>
<evidence type="ECO:0000256" key="1">
    <source>
        <dbReference type="SAM" id="Phobius"/>
    </source>
</evidence>
<keyword evidence="1" id="KW-0472">Membrane</keyword>
<dbReference type="GO" id="GO:0006974">
    <property type="term" value="P:DNA damage response"/>
    <property type="evidence" value="ECO:0007669"/>
    <property type="project" value="TreeGrafter"/>
</dbReference>
<evidence type="ECO:0000313" key="3">
    <source>
        <dbReference type="EMBL" id="ABC33223.1"/>
    </source>
</evidence>
<dbReference type="STRING" id="349521.HCH_06586"/>
<feature type="transmembrane region" description="Helical" evidence="1">
    <location>
        <begin position="12"/>
        <end position="35"/>
    </location>
</feature>
<accession>Q2S801</accession>
<dbReference type="GO" id="GO:0005886">
    <property type="term" value="C:plasma membrane"/>
    <property type="evidence" value="ECO:0007669"/>
    <property type="project" value="TreeGrafter"/>
</dbReference>
<dbReference type="eggNOG" id="COG4298">
    <property type="taxonomic scope" value="Bacteria"/>
</dbReference>
<proteinExistence type="predicted"/>
<protein>
    <submittedName>
        <fullName evidence="3">Uncharacterized protein conserved in bacteria</fullName>
    </submittedName>
</protein>
<gene>
    <name evidence="3" type="ordered locus">HCH_06586</name>
</gene>
<keyword evidence="4" id="KW-1185">Reference proteome</keyword>
<evidence type="ECO:0000313" key="4">
    <source>
        <dbReference type="Proteomes" id="UP000000238"/>
    </source>
</evidence>
<dbReference type="AlphaFoldDB" id="Q2S801"/>
<keyword evidence="1" id="KW-0812">Transmembrane</keyword>
<dbReference type="RefSeq" id="WP_011400275.1">
    <property type="nucleotide sequence ID" value="NC_007645.1"/>
</dbReference>
<evidence type="ECO:0000259" key="2">
    <source>
        <dbReference type="Pfam" id="PF05360"/>
    </source>
</evidence>
<dbReference type="InterPro" id="IPR008024">
    <property type="entry name" value="YiaAB"/>
</dbReference>
<dbReference type="EMBL" id="CP000155">
    <property type="protein sequence ID" value="ABC33223.1"/>
    <property type="molecule type" value="Genomic_DNA"/>
</dbReference>
<reference evidence="3 4" key="1">
    <citation type="journal article" date="2005" name="Nucleic Acids Res.">
        <title>Genomic blueprint of Hahella chejuensis, a marine microbe producing an algicidal agent.</title>
        <authorList>
            <person name="Jeong H."/>
            <person name="Yim J.H."/>
            <person name="Lee C."/>
            <person name="Choi S.-H."/>
            <person name="Park Y.K."/>
            <person name="Yoon S.H."/>
            <person name="Hur C.-G."/>
            <person name="Kang H.-Y."/>
            <person name="Kim D."/>
            <person name="Lee H.H."/>
            <person name="Park K.H."/>
            <person name="Park S.-H."/>
            <person name="Park H.-S."/>
            <person name="Lee H.K."/>
            <person name="Oh T.K."/>
            <person name="Kim J.F."/>
        </authorList>
    </citation>
    <scope>NUCLEOTIDE SEQUENCE [LARGE SCALE GENOMIC DNA]</scope>
    <source>
        <strain evidence="3 4">KCTC 2396</strain>
    </source>
</reference>
<dbReference type="PANTHER" id="PTHR37290:SF1">
    <property type="entry name" value="INNER MEMBRANE PROTEIN YIAA"/>
    <property type="match status" value="1"/>
</dbReference>
<dbReference type="HOGENOM" id="CLU_172326_1_1_6"/>
<dbReference type="Pfam" id="PF05360">
    <property type="entry name" value="YiaAB"/>
    <property type="match status" value="1"/>
</dbReference>
<keyword evidence="1" id="KW-1133">Transmembrane helix</keyword>
<dbReference type="KEGG" id="hch:HCH_06586"/>
<organism evidence="3 4">
    <name type="scientific">Hahella chejuensis (strain KCTC 2396)</name>
    <dbReference type="NCBI Taxonomy" id="349521"/>
    <lineage>
        <taxon>Bacteria</taxon>
        <taxon>Pseudomonadati</taxon>
        <taxon>Pseudomonadota</taxon>
        <taxon>Gammaproteobacteria</taxon>
        <taxon>Oceanospirillales</taxon>
        <taxon>Hahellaceae</taxon>
        <taxon>Hahella</taxon>
    </lineage>
</organism>
<feature type="domain" description="YiaAB two helix" evidence="2">
    <location>
        <begin position="13"/>
        <end position="65"/>
    </location>
</feature>